<evidence type="ECO:0000256" key="2">
    <source>
        <dbReference type="ARBA" id="ARBA00006019"/>
    </source>
</evidence>
<dbReference type="Pfam" id="PF10557">
    <property type="entry name" value="Cullin_Nedd8"/>
    <property type="match status" value="1"/>
</dbReference>
<protein>
    <submittedName>
        <fullName evidence="10">Ubiquitin ligase (Cullin) of SCF</fullName>
    </submittedName>
</protein>
<keyword evidence="10" id="KW-0436">Ligase</keyword>
<keyword evidence="11" id="KW-1185">Reference proteome</keyword>
<keyword evidence="5" id="KW-0832">Ubl conjugation</keyword>
<dbReference type="Gene3D" id="3.30.230.130">
    <property type="entry name" value="Cullin, Chain C, Domain 2"/>
    <property type="match status" value="1"/>
</dbReference>
<comment type="similarity">
    <text evidence="2 6 7">Belongs to the cullin family.</text>
</comment>
<reference evidence="10" key="1">
    <citation type="submission" date="2023-03" db="EMBL/GenBank/DDBJ databases">
        <title>Mating type loci evolution in Malassezia.</title>
        <authorList>
            <person name="Coelho M.A."/>
        </authorList>
    </citation>
    <scope>NUCLEOTIDE SEQUENCE</scope>
    <source>
        <strain evidence="10">CBS 11721</strain>
    </source>
</reference>
<dbReference type="Gene3D" id="1.10.10.10">
    <property type="entry name" value="Winged helix-like DNA-binding domain superfamily/Winged helix DNA-binding domain"/>
    <property type="match status" value="1"/>
</dbReference>
<dbReference type="SMART" id="SM00182">
    <property type="entry name" value="CULLIN"/>
    <property type="match status" value="1"/>
</dbReference>
<dbReference type="InterPro" id="IPR019559">
    <property type="entry name" value="Cullin_neddylation_domain"/>
</dbReference>
<evidence type="ECO:0000256" key="3">
    <source>
        <dbReference type="ARBA" id="ARBA00022499"/>
    </source>
</evidence>
<dbReference type="GO" id="GO:0016874">
    <property type="term" value="F:ligase activity"/>
    <property type="evidence" value="ECO:0007669"/>
    <property type="project" value="UniProtKB-KW"/>
</dbReference>
<evidence type="ECO:0000256" key="5">
    <source>
        <dbReference type="ARBA" id="ARBA00022843"/>
    </source>
</evidence>
<feature type="domain" description="Cullin family profile" evidence="9">
    <location>
        <begin position="370"/>
        <end position="595"/>
    </location>
</feature>
<dbReference type="InterPro" id="IPR045093">
    <property type="entry name" value="Cullin"/>
</dbReference>
<sequence length="714" mass="81718">MERRTEGMSYERYMQLYTVAYNYCISSGMGGAGSSASLVGSELYQSIASFFEQHVAPIAAHAVTLDGEALIRYHAHEWVRYTDGANIVHRLLVYLNRHWIKHQREEGNMDIYPIYTLALIQWRRFVFGALQRNKQLNTAVMGMINAQRNGQIVESSMLKTVIDSYVSLGVDDIDVTRVNVDIYRSEFQQQFLVETNAFYRAESTAFLAANSMTDYLAKAETRIREEEDRVELYLHDSSRRPLIEVCQQVLLSDHIDQIYNEVPRLLADERMDDLARVYRLLEPVPGALEPLSQRFEEFALSNGHDTIARVEGGEAPDPSAYINALLRAHAHELRTVEQAFRSDASFVAALDKACRVYMNRNTATGSTPSKAPELLARYLDGILRKGHREDSADSGEDALQGAMTVFKYIEDRDFFLKFYAKFLARRLVTFASASDDAEGQVIAQLKGVCGFEYTSRLQRMLTEYGLSRELNDRFRENDSGEGPDFYCLVLASGIWPLQAPQGDFSVPAELSGAYDRFRSFYNEQHSRRVLSWLWHLSSNELHTSYLSRRYIFQTTTYQCAVLLLFNTHSVLTFDEIASATRISPQTLNTVLLPLVKSRVLHQLDSSYSLNMDFKSKKMRVNLQIPVRAEQRAESSEVAKTVDEDRKMLLQATIVRVMKARKTLRHNLLLPEVISLVQSRFQPRVPDIKRAIDTLIEKEFLTRVEGEKDVYEYVA</sequence>
<keyword evidence="4" id="KW-0833">Ubl conjugation pathway</keyword>
<dbReference type="EMBL" id="CP119877">
    <property type="protein sequence ID" value="WFD34059.1"/>
    <property type="molecule type" value="Genomic_DNA"/>
</dbReference>
<keyword evidence="3" id="KW-1017">Isopeptide bond</keyword>
<evidence type="ECO:0000256" key="1">
    <source>
        <dbReference type="ARBA" id="ARBA00004906"/>
    </source>
</evidence>
<dbReference type="InterPro" id="IPR036317">
    <property type="entry name" value="Cullin_homology_sf"/>
</dbReference>
<gene>
    <name evidence="10" type="primary">CDC53</name>
    <name evidence="10" type="ORF">MCUN1_000887</name>
</gene>
<evidence type="ECO:0000256" key="8">
    <source>
        <dbReference type="SAM" id="Coils"/>
    </source>
</evidence>
<dbReference type="InterPro" id="IPR001373">
    <property type="entry name" value="Cullin_N"/>
</dbReference>
<dbReference type="SUPFAM" id="SSF74788">
    <property type="entry name" value="Cullin repeat-like"/>
    <property type="match status" value="1"/>
</dbReference>
<dbReference type="InterPro" id="IPR016159">
    <property type="entry name" value="Cullin_repeat-like_dom_sf"/>
</dbReference>
<dbReference type="AlphaFoldDB" id="A0AAF0ES58"/>
<evidence type="ECO:0000256" key="4">
    <source>
        <dbReference type="ARBA" id="ARBA00022786"/>
    </source>
</evidence>
<dbReference type="InterPro" id="IPR059120">
    <property type="entry name" value="Cullin-like_AB"/>
</dbReference>
<evidence type="ECO:0000313" key="11">
    <source>
        <dbReference type="Proteomes" id="UP001219933"/>
    </source>
</evidence>
<organism evidence="10 11">
    <name type="scientific">Malassezia cuniculi</name>
    <dbReference type="NCBI Taxonomy" id="948313"/>
    <lineage>
        <taxon>Eukaryota</taxon>
        <taxon>Fungi</taxon>
        <taxon>Dikarya</taxon>
        <taxon>Basidiomycota</taxon>
        <taxon>Ustilaginomycotina</taxon>
        <taxon>Malasseziomycetes</taxon>
        <taxon>Malasseziales</taxon>
        <taxon>Malasseziaceae</taxon>
        <taxon>Malassezia</taxon>
    </lineage>
</organism>
<dbReference type="SUPFAM" id="SSF75632">
    <property type="entry name" value="Cullin homology domain"/>
    <property type="match status" value="1"/>
</dbReference>
<dbReference type="GO" id="GO:0031625">
    <property type="term" value="F:ubiquitin protein ligase binding"/>
    <property type="evidence" value="ECO:0007669"/>
    <property type="project" value="InterPro"/>
</dbReference>
<evidence type="ECO:0000313" key="10">
    <source>
        <dbReference type="EMBL" id="WFD34059.1"/>
    </source>
</evidence>
<dbReference type="FunFam" id="1.20.1310.10:FF:000011">
    <property type="entry name" value="Cullin 1"/>
    <property type="match status" value="1"/>
</dbReference>
<evidence type="ECO:0000256" key="6">
    <source>
        <dbReference type="PROSITE-ProRule" id="PRU00330"/>
    </source>
</evidence>
<dbReference type="Gene3D" id="1.20.1310.10">
    <property type="entry name" value="Cullin Repeats"/>
    <property type="match status" value="4"/>
</dbReference>
<name>A0AAF0ES58_9BASI</name>
<dbReference type="GO" id="GO:0019005">
    <property type="term" value="C:SCF ubiquitin ligase complex"/>
    <property type="evidence" value="ECO:0007669"/>
    <property type="project" value="UniProtKB-ARBA"/>
</dbReference>
<accession>A0AAF0ES58</accession>
<dbReference type="FunFam" id="1.10.10.10:FF:000014">
    <property type="entry name" value="Cullin 1"/>
    <property type="match status" value="1"/>
</dbReference>
<evidence type="ECO:0000259" key="9">
    <source>
        <dbReference type="PROSITE" id="PS50069"/>
    </source>
</evidence>
<dbReference type="PANTHER" id="PTHR11932">
    <property type="entry name" value="CULLIN"/>
    <property type="match status" value="1"/>
</dbReference>
<dbReference type="Pfam" id="PF26557">
    <property type="entry name" value="Cullin_AB"/>
    <property type="match status" value="1"/>
</dbReference>
<feature type="coiled-coil region" evidence="8">
    <location>
        <begin position="209"/>
        <end position="236"/>
    </location>
</feature>
<dbReference type="InterPro" id="IPR036388">
    <property type="entry name" value="WH-like_DNA-bd_sf"/>
</dbReference>
<dbReference type="SMART" id="SM00884">
    <property type="entry name" value="Cullin_Nedd8"/>
    <property type="match status" value="1"/>
</dbReference>
<dbReference type="InterPro" id="IPR016158">
    <property type="entry name" value="Cullin_homology"/>
</dbReference>
<proteinExistence type="inferred from homology"/>
<dbReference type="Pfam" id="PF00888">
    <property type="entry name" value="Cullin"/>
    <property type="match status" value="1"/>
</dbReference>
<dbReference type="InterPro" id="IPR036390">
    <property type="entry name" value="WH_DNA-bd_sf"/>
</dbReference>
<dbReference type="GO" id="GO:0006511">
    <property type="term" value="P:ubiquitin-dependent protein catabolic process"/>
    <property type="evidence" value="ECO:0007669"/>
    <property type="project" value="InterPro"/>
</dbReference>
<evidence type="ECO:0000256" key="7">
    <source>
        <dbReference type="RuleBase" id="RU003829"/>
    </source>
</evidence>
<dbReference type="Proteomes" id="UP001219933">
    <property type="component" value="Chromosome 1"/>
</dbReference>
<dbReference type="SUPFAM" id="SSF46785">
    <property type="entry name" value="Winged helix' DNA-binding domain"/>
    <property type="match status" value="1"/>
</dbReference>
<keyword evidence="8" id="KW-0175">Coiled coil</keyword>
<comment type="pathway">
    <text evidence="1">Protein modification; protein ubiquitination.</text>
</comment>
<dbReference type="PROSITE" id="PS50069">
    <property type="entry name" value="CULLIN_2"/>
    <property type="match status" value="1"/>
</dbReference>